<dbReference type="PIRSF" id="PIRSF002211">
    <property type="entry name" value="Ribosomal_L30_bac-type"/>
    <property type="match status" value="1"/>
</dbReference>
<dbReference type="GO" id="GO:0006412">
    <property type="term" value="P:translation"/>
    <property type="evidence" value="ECO:0007669"/>
    <property type="project" value="UniProtKB-UniRule"/>
</dbReference>
<keyword evidence="3 5" id="KW-0689">Ribosomal protein</keyword>
<dbReference type="CDD" id="cd01658">
    <property type="entry name" value="Ribosomal_L30"/>
    <property type="match status" value="1"/>
</dbReference>
<feature type="domain" description="Large ribosomal subunit protein uL30-like ferredoxin-like fold" evidence="7">
    <location>
        <begin position="5"/>
        <end position="54"/>
    </location>
</feature>
<dbReference type="HAMAP" id="MF_01371_B">
    <property type="entry name" value="Ribosomal_uL30_B"/>
    <property type="match status" value="1"/>
</dbReference>
<evidence type="ECO:0000313" key="8">
    <source>
        <dbReference type="EMBL" id="SJZ94104.1"/>
    </source>
</evidence>
<evidence type="ECO:0000256" key="6">
    <source>
        <dbReference type="RuleBase" id="RU003734"/>
    </source>
</evidence>
<dbReference type="SUPFAM" id="SSF55129">
    <property type="entry name" value="Ribosomal protein L30p/L7e"/>
    <property type="match status" value="1"/>
</dbReference>
<reference evidence="8 9" key="1">
    <citation type="submission" date="2017-02" db="EMBL/GenBank/DDBJ databases">
        <authorList>
            <person name="Peterson S.W."/>
        </authorList>
    </citation>
    <scope>NUCLEOTIDE SEQUENCE [LARGE SCALE GENOMIC DNA]</scope>
    <source>
        <strain evidence="8 9">DSM 15102</strain>
    </source>
</reference>
<dbReference type="InterPro" id="IPR036919">
    <property type="entry name" value="Ribo_uL30_ferredoxin-like_sf"/>
</dbReference>
<keyword evidence="4 5" id="KW-0687">Ribonucleoprotein</keyword>
<evidence type="ECO:0000313" key="9">
    <source>
        <dbReference type="Proteomes" id="UP000196365"/>
    </source>
</evidence>
<dbReference type="InterPro" id="IPR005996">
    <property type="entry name" value="Ribosomal_uL30_bac-type"/>
</dbReference>
<evidence type="ECO:0000256" key="4">
    <source>
        <dbReference type="ARBA" id="ARBA00023274"/>
    </source>
</evidence>
<accession>A0A1T4PR41</accession>
<evidence type="ECO:0000259" key="7">
    <source>
        <dbReference type="Pfam" id="PF00327"/>
    </source>
</evidence>
<dbReference type="Proteomes" id="UP000196365">
    <property type="component" value="Unassembled WGS sequence"/>
</dbReference>
<dbReference type="InterPro" id="IPR016082">
    <property type="entry name" value="Ribosomal_uL30_ferredoxin-like"/>
</dbReference>
<comment type="subunit">
    <text evidence="2 5">Part of the 50S ribosomal subunit.</text>
</comment>
<dbReference type="Pfam" id="PF00327">
    <property type="entry name" value="Ribosomal_L30"/>
    <property type="match status" value="1"/>
</dbReference>
<proteinExistence type="inferred from homology"/>
<dbReference type="PANTHER" id="PTHR15892">
    <property type="entry name" value="MITOCHONDRIAL RIBOSOMAL PROTEIN L30"/>
    <property type="match status" value="1"/>
</dbReference>
<evidence type="ECO:0000256" key="1">
    <source>
        <dbReference type="ARBA" id="ARBA00007594"/>
    </source>
</evidence>
<dbReference type="GO" id="GO:0003735">
    <property type="term" value="F:structural constituent of ribosome"/>
    <property type="evidence" value="ECO:0007669"/>
    <property type="project" value="InterPro"/>
</dbReference>
<evidence type="ECO:0000256" key="3">
    <source>
        <dbReference type="ARBA" id="ARBA00022980"/>
    </source>
</evidence>
<keyword evidence="9" id="KW-1185">Reference proteome</keyword>
<evidence type="ECO:0000256" key="2">
    <source>
        <dbReference type="ARBA" id="ARBA00011838"/>
    </source>
</evidence>
<dbReference type="FunFam" id="3.30.1390.20:FF:000001">
    <property type="entry name" value="50S ribosomal protein L30"/>
    <property type="match status" value="1"/>
</dbReference>
<dbReference type="Gene3D" id="3.30.1390.20">
    <property type="entry name" value="Ribosomal protein L30, ferredoxin-like fold domain"/>
    <property type="match status" value="1"/>
</dbReference>
<name>A0A1T4PR41_9FIRM</name>
<gene>
    <name evidence="5" type="primary">rpmD</name>
    <name evidence="8" type="ORF">SAMN02745973_02187</name>
</gene>
<dbReference type="EMBL" id="FUWV01000020">
    <property type="protein sequence ID" value="SJZ94104.1"/>
    <property type="molecule type" value="Genomic_DNA"/>
</dbReference>
<dbReference type="PROSITE" id="PS00634">
    <property type="entry name" value="RIBOSOMAL_L30"/>
    <property type="match status" value="1"/>
</dbReference>
<protein>
    <recommendedName>
        <fullName evidence="5">Large ribosomal subunit protein uL30</fullName>
    </recommendedName>
</protein>
<comment type="similarity">
    <text evidence="1 5 6">Belongs to the universal ribosomal protein uL30 family.</text>
</comment>
<evidence type="ECO:0000256" key="5">
    <source>
        <dbReference type="HAMAP-Rule" id="MF_01371"/>
    </source>
</evidence>
<dbReference type="GO" id="GO:0022625">
    <property type="term" value="C:cytosolic large ribosomal subunit"/>
    <property type="evidence" value="ECO:0007669"/>
    <property type="project" value="TreeGrafter"/>
</dbReference>
<organism evidence="8 9">
    <name type="scientific">Garciella nitratireducens DSM 15102</name>
    <dbReference type="NCBI Taxonomy" id="1121911"/>
    <lineage>
        <taxon>Bacteria</taxon>
        <taxon>Bacillati</taxon>
        <taxon>Bacillota</taxon>
        <taxon>Clostridia</taxon>
        <taxon>Eubacteriales</taxon>
        <taxon>Eubacteriaceae</taxon>
        <taxon>Garciella</taxon>
    </lineage>
</organism>
<dbReference type="RefSeq" id="WP_087679505.1">
    <property type="nucleotide sequence ID" value="NZ_FUWV01000020.1"/>
</dbReference>
<dbReference type="PANTHER" id="PTHR15892:SF2">
    <property type="entry name" value="LARGE RIBOSOMAL SUBUNIT PROTEIN UL30M"/>
    <property type="match status" value="1"/>
</dbReference>
<dbReference type="AlphaFoldDB" id="A0A1T4PR41"/>
<dbReference type="InterPro" id="IPR018038">
    <property type="entry name" value="Ribosomal_uL30_CS"/>
</dbReference>
<dbReference type="OrthoDB" id="9812790at2"/>
<sequence>MAKLSITLVRSKIGKKKDQIATVEALGLKKIGQTVVKEDTPQIRGMIHKVQHMVNVEEV</sequence>
<dbReference type="NCBIfam" id="TIGR01308">
    <property type="entry name" value="rpmD_bact"/>
    <property type="match status" value="1"/>
</dbReference>